<evidence type="ECO:0000259" key="2">
    <source>
        <dbReference type="PROSITE" id="PS51762"/>
    </source>
</evidence>
<sequence>MKAGVVLPVVFYALSLSPAVLAGSYSLNQTNVGKDFLTNFEWEDITDPTQGRVNYVNQSTAVANNLTFTSDDAFIMRADYTTNLTASGPGRMSNRIKSYAQYRDHVAVFDIRHMPQGCATWPAVWEADDQVGSSAGEVDILEGVNDAPPNSVTLHTNGTCTMPDNNESQLGSRLSTECSSLSTLDDGNNGCSVDAPYTASYGKVFNTYGGGYYALERTAAFIRVWFWSRNDTGIPSDISSGASAINTSKWGTPIAFFPNTNCSLASLFQRNNIIIDLTFCGSWAGSSYSNNGCPGNCTDYVNYNASAFQDAYWDFAAVRIYQPSSNSTNSTPSLAQSGGDAALLSFVFSVLIGWAASLL</sequence>
<dbReference type="InterPro" id="IPR000757">
    <property type="entry name" value="Beta-glucanase-like"/>
</dbReference>
<evidence type="ECO:0000313" key="4">
    <source>
        <dbReference type="Proteomes" id="UP000015241"/>
    </source>
</evidence>
<keyword evidence="1" id="KW-0732">Signal</keyword>
<feature type="domain" description="GH16" evidence="2">
    <location>
        <begin position="40"/>
        <end position="292"/>
    </location>
</feature>
<dbReference type="InParanoid" id="S8E108"/>
<dbReference type="PANTHER" id="PTHR10963:SF24">
    <property type="entry name" value="GLYCOSIDASE C21B10.07-RELATED"/>
    <property type="match status" value="1"/>
</dbReference>
<dbReference type="GO" id="GO:0009251">
    <property type="term" value="P:glucan catabolic process"/>
    <property type="evidence" value="ECO:0007669"/>
    <property type="project" value="TreeGrafter"/>
</dbReference>
<dbReference type="EMBL" id="KE504165">
    <property type="protein sequence ID" value="EPS98477.1"/>
    <property type="molecule type" value="Genomic_DNA"/>
</dbReference>
<feature type="signal peptide" evidence="1">
    <location>
        <begin position="1"/>
        <end position="22"/>
    </location>
</feature>
<keyword evidence="4" id="KW-1185">Reference proteome</keyword>
<reference evidence="3 4" key="1">
    <citation type="journal article" date="2012" name="Science">
        <title>The Paleozoic origin of enzymatic lignin decomposition reconstructed from 31 fungal genomes.</title>
        <authorList>
            <person name="Floudas D."/>
            <person name="Binder M."/>
            <person name="Riley R."/>
            <person name="Barry K."/>
            <person name="Blanchette R.A."/>
            <person name="Henrissat B."/>
            <person name="Martinez A.T."/>
            <person name="Otillar R."/>
            <person name="Spatafora J.W."/>
            <person name="Yadav J.S."/>
            <person name="Aerts A."/>
            <person name="Benoit I."/>
            <person name="Boyd A."/>
            <person name="Carlson A."/>
            <person name="Copeland A."/>
            <person name="Coutinho P.M."/>
            <person name="de Vries R.P."/>
            <person name="Ferreira P."/>
            <person name="Findley K."/>
            <person name="Foster B."/>
            <person name="Gaskell J."/>
            <person name="Glotzer D."/>
            <person name="Gorecki P."/>
            <person name="Heitman J."/>
            <person name="Hesse C."/>
            <person name="Hori C."/>
            <person name="Igarashi K."/>
            <person name="Jurgens J.A."/>
            <person name="Kallen N."/>
            <person name="Kersten P."/>
            <person name="Kohler A."/>
            <person name="Kuees U."/>
            <person name="Kumar T.K.A."/>
            <person name="Kuo A."/>
            <person name="LaButti K."/>
            <person name="Larrondo L.F."/>
            <person name="Lindquist E."/>
            <person name="Ling A."/>
            <person name="Lombard V."/>
            <person name="Lucas S."/>
            <person name="Lundell T."/>
            <person name="Martin R."/>
            <person name="McLaughlin D.J."/>
            <person name="Morgenstern I."/>
            <person name="Morin E."/>
            <person name="Murat C."/>
            <person name="Nagy L.G."/>
            <person name="Nolan M."/>
            <person name="Ohm R.A."/>
            <person name="Patyshakuliyeva A."/>
            <person name="Rokas A."/>
            <person name="Ruiz-Duenas F.J."/>
            <person name="Sabat G."/>
            <person name="Salamov A."/>
            <person name="Samejima M."/>
            <person name="Schmutz J."/>
            <person name="Slot J.C."/>
            <person name="St John F."/>
            <person name="Stenlid J."/>
            <person name="Sun H."/>
            <person name="Sun S."/>
            <person name="Syed K."/>
            <person name="Tsang A."/>
            <person name="Wiebenga A."/>
            <person name="Young D."/>
            <person name="Pisabarro A."/>
            <person name="Eastwood D.C."/>
            <person name="Martin F."/>
            <person name="Cullen D."/>
            <person name="Grigoriev I.V."/>
            <person name="Hibbett D.S."/>
        </authorList>
    </citation>
    <scope>NUCLEOTIDE SEQUENCE</scope>
    <source>
        <strain evidence="4">FP-58527</strain>
    </source>
</reference>
<evidence type="ECO:0000256" key="1">
    <source>
        <dbReference type="SAM" id="SignalP"/>
    </source>
</evidence>
<feature type="chain" id="PRO_5004562675" description="GH16 domain-containing protein" evidence="1">
    <location>
        <begin position="23"/>
        <end position="359"/>
    </location>
</feature>
<gene>
    <name evidence="3" type="ORF">FOMPIDRAFT_91407</name>
</gene>
<dbReference type="OrthoDB" id="192832at2759"/>
<dbReference type="HOGENOM" id="CLU_016972_1_1_1"/>
<dbReference type="eggNOG" id="ENOG502QUM3">
    <property type="taxonomic scope" value="Eukaryota"/>
</dbReference>
<dbReference type="Pfam" id="PF26113">
    <property type="entry name" value="GH16_XgeA"/>
    <property type="match status" value="1"/>
</dbReference>
<dbReference type="SUPFAM" id="SSF49899">
    <property type="entry name" value="Concanavalin A-like lectins/glucanases"/>
    <property type="match status" value="1"/>
</dbReference>
<dbReference type="Proteomes" id="UP000015241">
    <property type="component" value="Unassembled WGS sequence"/>
</dbReference>
<dbReference type="InterPro" id="IPR013320">
    <property type="entry name" value="ConA-like_dom_sf"/>
</dbReference>
<dbReference type="STRING" id="743788.S8E108"/>
<proteinExistence type="predicted"/>
<accession>S8E108</accession>
<dbReference type="CDD" id="cd02181">
    <property type="entry name" value="GH16_fungal_Lam16A_glucanase"/>
    <property type="match status" value="1"/>
</dbReference>
<dbReference type="InterPro" id="IPR050546">
    <property type="entry name" value="Glycosyl_Hydrlase_16"/>
</dbReference>
<dbReference type="PANTHER" id="PTHR10963">
    <property type="entry name" value="GLYCOSYL HYDROLASE-RELATED"/>
    <property type="match status" value="1"/>
</dbReference>
<dbReference type="Gene3D" id="2.60.120.200">
    <property type="match status" value="1"/>
</dbReference>
<protein>
    <recommendedName>
        <fullName evidence="2">GH16 domain-containing protein</fullName>
    </recommendedName>
</protein>
<dbReference type="GO" id="GO:0004553">
    <property type="term" value="F:hydrolase activity, hydrolyzing O-glycosyl compounds"/>
    <property type="evidence" value="ECO:0007669"/>
    <property type="project" value="InterPro"/>
</dbReference>
<dbReference type="PROSITE" id="PS51762">
    <property type="entry name" value="GH16_2"/>
    <property type="match status" value="1"/>
</dbReference>
<evidence type="ECO:0000313" key="3">
    <source>
        <dbReference type="EMBL" id="EPS98477.1"/>
    </source>
</evidence>
<organism evidence="3 4">
    <name type="scientific">Fomitopsis schrenkii</name>
    <name type="common">Brown rot fungus</name>
    <dbReference type="NCBI Taxonomy" id="2126942"/>
    <lineage>
        <taxon>Eukaryota</taxon>
        <taxon>Fungi</taxon>
        <taxon>Dikarya</taxon>
        <taxon>Basidiomycota</taxon>
        <taxon>Agaricomycotina</taxon>
        <taxon>Agaricomycetes</taxon>
        <taxon>Polyporales</taxon>
        <taxon>Fomitopsis</taxon>
    </lineage>
</organism>
<dbReference type="AlphaFoldDB" id="S8E108"/>
<name>S8E108_FOMSC</name>